<dbReference type="AlphaFoldDB" id="A0A1I5ZIR6"/>
<dbReference type="InterPro" id="IPR037401">
    <property type="entry name" value="SnoaL-like"/>
</dbReference>
<reference evidence="3" key="1">
    <citation type="submission" date="2016-10" db="EMBL/GenBank/DDBJ databases">
        <authorList>
            <person name="Varghese N."/>
            <person name="Submissions S."/>
        </authorList>
    </citation>
    <scope>NUCLEOTIDE SEQUENCE [LARGE SCALE GENOMIC DNA]</scope>
    <source>
        <strain evidence="3">CGMCC 4.5579</strain>
    </source>
</reference>
<gene>
    <name evidence="2" type="ORF">SAMN05421810_109229</name>
</gene>
<dbReference type="Gene3D" id="3.10.450.50">
    <property type="match status" value="1"/>
</dbReference>
<dbReference type="OrthoDB" id="8722217at2"/>
<protein>
    <recommendedName>
        <fullName evidence="1">SnoaL-like domain-containing protein</fullName>
    </recommendedName>
</protein>
<dbReference type="InterPro" id="IPR032710">
    <property type="entry name" value="NTF2-like_dom_sf"/>
</dbReference>
<dbReference type="RefSeq" id="WP_092534425.1">
    <property type="nucleotide sequence ID" value="NZ_FOWW01000009.1"/>
</dbReference>
<name>A0A1I5ZIR6_9PSEU</name>
<evidence type="ECO:0000259" key="1">
    <source>
        <dbReference type="Pfam" id="PF12680"/>
    </source>
</evidence>
<evidence type="ECO:0000313" key="2">
    <source>
        <dbReference type="EMBL" id="SFQ56263.1"/>
    </source>
</evidence>
<dbReference type="PANTHER" id="PTHR41252:SF1">
    <property type="entry name" value="BLR2505 PROTEIN"/>
    <property type="match status" value="1"/>
</dbReference>
<dbReference type="Proteomes" id="UP000198727">
    <property type="component" value="Unassembled WGS sequence"/>
</dbReference>
<dbReference type="SUPFAM" id="SSF54427">
    <property type="entry name" value="NTF2-like"/>
    <property type="match status" value="1"/>
</dbReference>
<dbReference type="Pfam" id="PF12680">
    <property type="entry name" value="SnoaL_2"/>
    <property type="match status" value="1"/>
</dbReference>
<dbReference type="PANTHER" id="PTHR41252">
    <property type="entry name" value="BLR2505 PROTEIN"/>
    <property type="match status" value="1"/>
</dbReference>
<organism evidence="2 3">
    <name type="scientific">Amycolatopsis arida</name>
    <dbReference type="NCBI Taxonomy" id="587909"/>
    <lineage>
        <taxon>Bacteria</taxon>
        <taxon>Bacillati</taxon>
        <taxon>Actinomycetota</taxon>
        <taxon>Actinomycetes</taxon>
        <taxon>Pseudonocardiales</taxon>
        <taxon>Pseudonocardiaceae</taxon>
        <taxon>Amycolatopsis</taxon>
    </lineage>
</organism>
<dbReference type="EMBL" id="FOWW01000009">
    <property type="protein sequence ID" value="SFQ56263.1"/>
    <property type="molecule type" value="Genomic_DNA"/>
</dbReference>
<proteinExistence type="predicted"/>
<feature type="domain" description="SnoaL-like" evidence="1">
    <location>
        <begin position="11"/>
        <end position="120"/>
    </location>
</feature>
<accession>A0A1I5ZIR6</accession>
<sequence length="135" mass="15236">MSDTERTRAVVTEYFRRLADRDQAGLVALFADEVRWDIPGATDLVPWIGPRTTRAEVAEFFATFDDYIARDRFTVHRIVADGQDAVALGELRSRVRATGQLIESPFAIHLTVADGKITRYVLLEDSWRVAEAARP</sequence>
<dbReference type="STRING" id="587909.SAMN05421810_109229"/>
<evidence type="ECO:0000313" key="3">
    <source>
        <dbReference type="Proteomes" id="UP000198727"/>
    </source>
</evidence>
<keyword evidence="3" id="KW-1185">Reference proteome</keyword>